<feature type="compositionally biased region" description="Low complexity" evidence="1">
    <location>
        <begin position="253"/>
        <end position="265"/>
    </location>
</feature>
<gene>
    <name evidence="3" type="ORF">AK88_03617</name>
</gene>
<keyword evidence="2" id="KW-0472">Membrane</keyword>
<accession>A0A0D9QI12</accession>
<sequence>MKEMEPLMDAFGSNCNNAGWQHWLTDAKYAHVGQNEGDRIACKFMTIALYFLKGWSQTGKIPYDEKENDMKLKGYMRCAVVHMFTDILFESVCRSKWGTFYAWYSVDGMMKDGGITRSAGTQKCAMDRLMDITRGNWSMSEEIKERLRNNDRLKSMIAGERMKAACQKKIRKEQTKENRPLDEQEQTNQERWEINVKEKLNKRMKKVLNKVERARSGKGQHDTDETDSDEEETLSETDEADEKDMEIEDGKYTNSNNTNMNTHTHGTNKKKVPVPPTKKPEDAPDKVPEQPKEAVTEKKDDKTNPPEPGSGPDERGRSDTPPQGAGHGAGKGQPPPPQPPQLLDPAGKEQSTPNNHQDTATGEYTCPDAKPKNPHAAIESHAGSRVSITTGRYTPEGQPSCEKINELLRTQHSPATNFNPTDKKNKTASKDTSDTDRKESAAEPSAQAPTLWDPASNPGEQAQDPSSSLPDAEASQPSQSSSHDDPSQTITGDPAGKGEKPDPMLDFTGIGDPPKWVQPWDTTEDGVKPNTANSDPSGFSSYNPSSFGCAGVEDSEGYSSCDLRISLNNSQSAGDPGGSFVPPDGHDFTLNNENKNLMNDPPQHGGPTPPDLTGTVLTATAPVLLFLASVTVALLGYSLWKDRETTLLFGLLLYGHAEY</sequence>
<protein>
    <recommendedName>
        <fullName evidence="5">Schizont-infected cell agglutination extracellular alpha domain-containing protein</fullName>
    </recommendedName>
</protein>
<reference evidence="3 4" key="1">
    <citation type="submission" date="2014-03" db="EMBL/GenBank/DDBJ databases">
        <title>The Genome Sequence of Plasmodium fragile nilgiri.</title>
        <authorList>
            <consortium name="The Broad Institute Genomics Platform"/>
            <consortium name="The Broad Institute Genome Sequencing Center for Infectious Disease"/>
            <person name="Neafsey D."/>
            <person name="Duraisingh M."/>
            <person name="Young S.K."/>
            <person name="Zeng Q."/>
            <person name="Gargeya S."/>
            <person name="Abouelleil A."/>
            <person name="Alvarado L."/>
            <person name="Chapman S.B."/>
            <person name="Gainer-Dewar J."/>
            <person name="Goldberg J."/>
            <person name="Griggs A."/>
            <person name="Gujja S."/>
            <person name="Hansen M."/>
            <person name="Howarth C."/>
            <person name="Imamovic A."/>
            <person name="Larimer J."/>
            <person name="Pearson M."/>
            <person name="Poon T.W."/>
            <person name="Priest M."/>
            <person name="Roberts A."/>
            <person name="Saif S."/>
            <person name="Shea T."/>
            <person name="Sykes S."/>
            <person name="Wortman J."/>
            <person name="Nusbaum C."/>
            <person name="Birren B."/>
        </authorList>
    </citation>
    <scope>NUCLEOTIDE SEQUENCE [LARGE SCALE GENOMIC DNA]</scope>
    <source>
        <strain evidence="4">nilgiri</strain>
    </source>
</reference>
<feature type="compositionally biased region" description="Polar residues" evidence="1">
    <location>
        <begin position="458"/>
        <end position="469"/>
    </location>
</feature>
<proteinExistence type="predicted"/>
<feature type="compositionally biased region" description="Polar residues" evidence="1">
    <location>
        <begin position="349"/>
        <end position="362"/>
    </location>
</feature>
<evidence type="ECO:0000256" key="1">
    <source>
        <dbReference type="SAM" id="MobiDB-lite"/>
    </source>
</evidence>
<dbReference type="Proteomes" id="UP000054561">
    <property type="component" value="Unassembled WGS sequence"/>
</dbReference>
<dbReference type="AlphaFoldDB" id="A0A0D9QI12"/>
<dbReference type="GeneID" id="24268931"/>
<keyword evidence="2" id="KW-1133">Transmembrane helix</keyword>
<feature type="compositionally biased region" description="Acidic residues" evidence="1">
    <location>
        <begin position="224"/>
        <end position="247"/>
    </location>
</feature>
<feature type="compositionally biased region" description="Basic and acidic residues" evidence="1">
    <location>
        <begin position="278"/>
        <end position="304"/>
    </location>
</feature>
<dbReference type="VEuPathDB" id="PlasmoDB:AK88_03617"/>
<evidence type="ECO:0000313" key="4">
    <source>
        <dbReference type="Proteomes" id="UP000054561"/>
    </source>
</evidence>
<feature type="compositionally biased region" description="Basic and acidic residues" evidence="1">
    <location>
        <begin position="421"/>
        <end position="441"/>
    </location>
</feature>
<keyword evidence="2" id="KW-0812">Transmembrane</keyword>
<evidence type="ECO:0000313" key="3">
    <source>
        <dbReference type="EMBL" id="KJP86705.1"/>
    </source>
</evidence>
<organism evidence="3 4">
    <name type="scientific">Plasmodium fragile</name>
    <dbReference type="NCBI Taxonomy" id="5857"/>
    <lineage>
        <taxon>Eukaryota</taxon>
        <taxon>Sar</taxon>
        <taxon>Alveolata</taxon>
        <taxon>Apicomplexa</taxon>
        <taxon>Aconoidasida</taxon>
        <taxon>Haemosporida</taxon>
        <taxon>Plasmodiidae</taxon>
        <taxon>Plasmodium</taxon>
        <taxon>Plasmodium (Plasmodium)</taxon>
    </lineage>
</organism>
<feature type="compositionally biased region" description="Polar residues" evidence="1">
    <location>
        <begin position="408"/>
        <end position="420"/>
    </location>
</feature>
<dbReference type="RefSeq" id="XP_012336651.1">
    <property type="nucleotide sequence ID" value="XM_012481228.1"/>
</dbReference>
<feature type="region of interest" description="Disordered" evidence="1">
    <location>
        <begin position="164"/>
        <end position="188"/>
    </location>
</feature>
<feature type="transmembrane region" description="Helical" evidence="2">
    <location>
        <begin position="619"/>
        <end position="640"/>
    </location>
</feature>
<keyword evidence="4" id="KW-1185">Reference proteome</keyword>
<evidence type="ECO:0008006" key="5">
    <source>
        <dbReference type="Google" id="ProtNLM"/>
    </source>
</evidence>
<evidence type="ECO:0000256" key="2">
    <source>
        <dbReference type="SAM" id="Phobius"/>
    </source>
</evidence>
<feature type="compositionally biased region" description="Pro residues" evidence="1">
    <location>
        <begin position="333"/>
        <end position="342"/>
    </location>
</feature>
<feature type="compositionally biased region" description="Polar residues" evidence="1">
    <location>
        <begin position="530"/>
        <end position="539"/>
    </location>
</feature>
<feature type="region of interest" description="Disordered" evidence="1">
    <location>
        <begin position="210"/>
        <end position="539"/>
    </location>
</feature>
<name>A0A0D9QI12_PLAFR</name>
<feature type="compositionally biased region" description="Low complexity" evidence="1">
    <location>
        <begin position="470"/>
        <end position="481"/>
    </location>
</feature>
<dbReference type="EMBL" id="KQ001687">
    <property type="protein sequence ID" value="KJP86705.1"/>
    <property type="molecule type" value="Genomic_DNA"/>
</dbReference>
<feature type="compositionally biased region" description="Basic and acidic residues" evidence="1">
    <location>
        <begin position="210"/>
        <end position="223"/>
    </location>
</feature>
<feature type="compositionally biased region" description="Basic and acidic residues" evidence="1">
    <location>
        <begin position="172"/>
        <end position="188"/>
    </location>
</feature>